<dbReference type="InterPro" id="IPR003313">
    <property type="entry name" value="AraC-bd"/>
</dbReference>
<dbReference type="Pfam" id="PF12833">
    <property type="entry name" value="HTH_18"/>
    <property type="match status" value="1"/>
</dbReference>
<keyword evidence="2" id="KW-0238">DNA-binding</keyword>
<dbReference type="Proteomes" id="UP000094609">
    <property type="component" value="Chromosome"/>
</dbReference>
<dbReference type="GO" id="GO:0043565">
    <property type="term" value="F:sequence-specific DNA binding"/>
    <property type="evidence" value="ECO:0007669"/>
    <property type="project" value="InterPro"/>
</dbReference>
<dbReference type="PATRIC" id="fig|1193502.14.peg.2209"/>
<organism evidence="5 6">
    <name type="scientific">Sulfurospirillum halorespirans DSM 13726</name>
    <dbReference type="NCBI Taxonomy" id="1193502"/>
    <lineage>
        <taxon>Bacteria</taxon>
        <taxon>Pseudomonadati</taxon>
        <taxon>Campylobacterota</taxon>
        <taxon>Epsilonproteobacteria</taxon>
        <taxon>Campylobacterales</taxon>
        <taxon>Sulfurospirillaceae</taxon>
        <taxon>Sulfurospirillum</taxon>
    </lineage>
</organism>
<dbReference type="SUPFAM" id="SSF51215">
    <property type="entry name" value="Regulatory protein AraC"/>
    <property type="match status" value="1"/>
</dbReference>
<protein>
    <submittedName>
        <fullName evidence="5">HTH putative regulatory protein</fullName>
    </submittedName>
</protein>
<reference evidence="6" key="1">
    <citation type="submission" date="2016-08" db="EMBL/GenBank/DDBJ databases">
        <title>Complete genome sequence of the organohalide-respiring Epsilonproteobacterium Sulfurospirillum halorespirans.</title>
        <authorList>
            <person name="Goris T."/>
            <person name="Zimmermann J."/>
            <person name="Schenz B."/>
            <person name="Lemos M."/>
            <person name="Hackermueller J."/>
            <person name="Diekert G."/>
        </authorList>
    </citation>
    <scope>NUCLEOTIDE SEQUENCE [LARGE SCALE GENOMIC DNA]</scope>
    <source>
        <strain>DSM 13726</strain>
        <strain evidence="6">PCE-M2</strain>
    </source>
</reference>
<sequence length="285" mass="33028">MLFSLLTFKQLYYNTFMNETKTNLICYEQAPFLQIRQTLKSERAYESHAHPTLSIGFMLEGETTFQTPNGSFLLQHGALAIIPPHIQHTCNPLPHTKRSYIMVFLDADVCARMQAKHFKEATTLLPLTTPLVFHKALFEAFERIITALIEGFSSLHVKELEAWLEHFFWLYTKQGVSQKKGDVLQDVAHFLESRIDESPSLDELAKRFSTNSFVLARHFKQTYGCTPKHYALDVRIEHAKQLLRLGTPLALCAQYCGFVDQSHFHRFFKRHTALTPKEYQVNFIQ</sequence>
<evidence type="ECO:0000313" key="5">
    <source>
        <dbReference type="EMBL" id="AOO65942.1"/>
    </source>
</evidence>
<feature type="domain" description="HTH araC/xylS-type" evidence="4">
    <location>
        <begin position="185"/>
        <end position="282"/>
    </location>
</feature>
<evidence type="ECO:0000256" key="3">
    <source>
        <dbReference type="ARBA" id="ARBA00023163"/>
    </source>
</evidence>
<keyword evidence="1" id="KW-0805">Transcription regulation</keyword>
<name>A0A1D7TLS9_9BACT</name>
<dbReference type="SMART" id="SM00342">
    <property type="entry name" value="HTH_ARAC"/>
    <property type="match status" value="1"/>
</dbReference>
<dbReference type="InterPro" id="IPR018060">
    <property type="entry name" value="HTH_AraC"/>
</dbReference>
<proteinExistence type="predicted"/>
<accession>A0A1D7TLS9</accession>
<dbReference type="PANTHER" id="PTHR46796">
    <property type="entry name" value="HTH-TYPE TRANSCRIPTIONAL ACTIVATOR RHAS-RELATED"/>
    <property type="match status" value="1"/>
</dbReference>
<dbReference type="KEGG" id="shal:SHALO_2180"/>
<dbReference type="Pfam" id="PF02311">
    <property type="entry name" value="AraC_binding"/>
    <property type="match status" value="1"/>
</dbReference>
<keyword evidence="6" id="KW-1185">Reference proteome</keyword>
<dbReference type="AlphaFoldDB" id="A0A1D7TLS9"/>
<dbReference type="InterPro" id="IPR014710">
    <property type="entry name" value="RmlC-like_jellyroll"/>
</dbReference>
<evidence type="ECO:0000313" key="6">
    <source>
        <dbReference type="Proteomes" id="UP000094609"/>
    </source>
</evidence>
<dbReference type="Gene3D" id="2.60.120.10">
    <property type="entry name" value="Jelly Rolls"/>
    <property type="match status" value="1"/>
</dbReference>
<dbReference type="InterPro" id="IPR009057">
    <property type="entry name" value="Homeodomain-like_sf"/>
</dbReference>
<dbReference type="SUPFAM" id="SSF46689">
    <property type="entry name" value="Homeodomain-like"/>
    <property type="match status" value="2"/>
</dbReference>
<dbReference type="InterPro" id="IPR037923">
    <property type="entry name" value="HTH-like"/>
</dbReference>
<dbReference type="PROSITE" id="PS01124">
    <property type="entry name" value="HTH_ARAC_FAMILY_2"/>
    <property type="match status" value="1"/>
</dbReference>
<evidence type="ECO:0000259" key="4">
    <source>
        <dbReference type="PROSITE" id="PS01124"/>
    </source>
</evidence>
<keyword evidence="3" id="KW-0804">Transcription</keyword>
<evidence type="ECO:0000256" key="1">
    <source>
        <dbReference type="ARBA" id="ARBA00023015"/>
    </source>
</evidence>
<dbReference type="STRING" id="1193502.SHALO_2180"/>
<dbReference type="EMBL" id="CP017111">
    <property type="protein sequence ID" value="AOO65942.1"/>
    <property type="molecule type" value="Genomic_DNA"/>
</dbReference>
<dbReference type="GO" id="GO:0003700">
    <property type="term" value="F:DNA-binding transcription factor activity"/>
    <property type="evidence" value="ECO:0007669"/>
    <property type="project" value="InterPro"/>
</dbReference>
<dbReference type="InterPro" id="IPR050204">
    <property type="entry name" value="AraC_XylS_family_regulators"/>
</dbReference>
<evidence type="ECO:0000256" key="2">
    <source>
        <dbReference type="ARBA" id="ARBA00023125"/>
    </source>
</evidence>
<gene>
    <name evidence="5" type="ORF">SHALO_2180</name>
</gene>
<dbReference type="Gene3D" id="1.10.10.60">
    <property type="entry name" value="Homeodomain-like"/>
    <property type="match status" value="2"/>
</dbReference>